<evidence type="ECO:0000256" key="3">
    <source>
        <dbReference type="SAM" id="SignalP"/>
    </source>
</evidence>
<comment type="caution">
    <text evidence="4">The sequence shown here is derived from an EMBL/GenBank/DDBJ whole genome shotgun (WGS) entry which is preliminary data.</text>
</comment>
<evidence type="ECO:0000313" key="5">
    <source>
        <dbReference type="Proteomes" id="UP000609802"/>
    </source>
</evidence>
<accession>A0ABQ3IRQ7</accession>
<feature type="signal peptide" evidence="3">
    <location>
        <begin position="1"/>
        <end position="21"/>
    </location>
</feature>
<feature type="chain" id="PRO_5045826884" evidence="3">
    <location>
        <begin position="22"/>
        <end position="414"/>
    </location>
</feature>
<evidence type="ECO:0000256" key="1">
    <source>
        <dbReference type="ARBA" id="ARBA00022729"/>
    </source>
</evidence>
<gene>
    <name evidence="4" type="ORF">GCM10016455_05030</name>
</gene>
<keyword evidence="1 3" id="KW-0732">Signal</keyword>
<evidence type="ECO:0000256" key="2">
    <source>
        <dbReference type="SAM" id="MobiDB-lite"/>
    </source>
</evidence>
<sequence>MQYLRFALMMLALLCTRPASAQELRVLTSFPPEFSAAYTKMWDARDPTTEIRVLNKNTVAAIDEILRGNIRGFDVFWSSSPEAFELLQRNDAFAQAGICGAKGAASVAPFALSSVGWARRSDSTLFMPANWNDLLRPLYRDKIAMARPARSGSTHMLVEQILLVRGWEEGWRFLLELSGNLSTLTARSYGVPDGLINERFQIGLTIDFLSQSKSDKLDFRYGRPIVLAAARVGILRGGQAPHKACEFVRMLLSREGQITLLEPEISRIPFDPDLRAEVEEQLPPDVIDALKLAWFDYDARQSSNRYWSVNTLFDILITDRLVERRNLWRRFHALDGKVSPSDLIAPRLLLTAVPVSEDEALKASLQRQDEDQSKLQSGSGASERELVRMWRARTAAQLVQADQALRRLEQQASQ</sequence>
<dbReference type="EMBL" id="BNCH01000001">
    <property type="protein sequence ID" value="GHE88003.1"/>
    <property type="molecule type" value="Genomic_DNA"/>
</dbReference>
<dbReference type="Gene3D" id="3.40.190.10">
    <property type="entry name" value="Periplasmic binding protein-like II"/>
    <property type="match status" value="2"/>
</dbReference>
<protein>
    <submittedName>
        <fullName evidence="4">Phosphoglycerate transport regulatory protein PgtC</fullName>
    </submittedName>
</protein>
<proteinExistence type="predicted"/>
<name>A0ABQ3IRQ7_9RHOB</name>
<dbReference type="Pfam" id="PF13531">
    <property type="entry name" value="SBP_bac_11"/>
    <property type="match status" value="1"/>
</dbReference>
<reference evidence="5" key="1">
    <citation type="journal article" date="2019" name="Int. J. Syst. Evol. Microbiol.">
        <title>The Global Catalogue of Microorganisms (GCM) 10K type strain sequencing project: providing services to taxonomists for standard genome sequencing and annotation.</title>
        <authorList>
            <consortium name="The Broad Institute Genomics Platform"/>
            <consortium name="The Broad Institute Genome Sequencing Center for Infectious Disease"/>
            <person name="Wu L."/>
            <person name="Ma J."/>
        </authorList>
    </citation>
    <scope>NUCLEOTIDE SEQUENCE [LARGE SCALE GENOMIC DNA]</scope>
    <source>
        <strain evidence="5">KCTC 42443</strain>
    </source>
</reference>
<keyword evidence="5" id="KW-1185">Reference proteome</keyword>
<dbReference type="PANTHER" id="PTHR30006">
    <property type="entry name" value="THIAMINE-BINDING PERIPLASMIC PROTEIN-RELATED"/>
    <property type="match status" value="1"/>
</dbReference>
<dbReference type="Proteomes" id="UP000609802">
    <property type="component" value="Unassembled WGS sequence"/>
</dbReference>
<feature type="region of interest" description="Disordered" evidence="2">
    <location>
        <begin position="364"/>
        <end position="383"/>
    </location>
</feature>
<evidence type="ECO:0000313" key="4">
    <source>
        <dbReference type="EMBL" id="GHE88003.1"/>
    </source>
</evidence>
<organism evidence="4 5">
    <name type="scientific">Aliiroseovarius zhejiangensis</name>
    <dbReference type="NCBI Taxonomy" id="1632025"/>
    <lineage>
        <taxon>Bacteria</taxon>
        <taxon>Pseudomonadati</taxon>
        <taxon>Pseudomonadota</taxon>
        <taxon>Alphaproteobacteria</taxon>
        <taxon>Rhodobacterales</taxon>
        <taxon>Paracoccaceae</taxon>
        <taxon>Aliiroseovarius</taxon>
    </lineage>
</organism>
<dbReference type="SUPFAM" id="SSF53850">
    <property type="entry name" value="Periplasmic binding protein-like II"/>
    <property type="match status" value="1"/>
</dbReference>
<dbReference type="PANTHER" id="PTHR30006:SF25">
    <property type="entry name" value="PHOSPHOGLYCERATE TRANSPORT REGULATORY PROTEIN PGTC"/>
    <property type="match status" value="1"/>
</dbReference>